<accession>A0A8T2SV85</accession>
<feature type="chain" id="PRO_5035903039" evidence="1">
    <location>
        <begin position="27"/>
        <end position="70"/>
    </location>
</feature>
<name>A0A8T2SV85_CERRI</name>
<feature type="signal peptide" evidence="1">
    <location>
        <begin position="1"/>
        <end position="26"/>
    </location>
</feature>
<evidence type="ECO:0000313" key="2">
    <source>
        <dbReference type="EMBL" id="KAH7373153.1"/>
    </source>
</evidence>
<evidence type="ECO:0000256" key="1">
    <source>
        <dbReference type="SAM" id="SignalP"/>
    </source>
</evidence>
<dbReference type="Proteomes" id="UP000825935">
    <property type="component" value="Chromosome 17"/>
</dbReference>
<reference evidence="2" key="1">
    <citation type="submission" date="2021-08" db="EMBL/GenBank/DDBJ databases">
        <title>WGS assembly of Ceratopteris richardii.</title>
        <authorList>
            <person name="Marchant D.B."/>
            <person name="Chen G."/>
            <person name="Jenkins J."/>
            <person name="Shu S."/>
            <person name="Leebens-Mack J."/>
            <person name="Grimwood J."/>
            <person name="Schmutz J."/>
            <person name="Soltis P."/>
            <person name="Soltis D."/>
            <person name="Chen Z.-H."/>
        </authorList>
    </citation>
    <scope>NUCLEOTIDE SEQUENCE</scope>
    <source>
        <strain evidence="2">Whitten #5841</strain>
        <tissue evidence="2">Leaf</tissue>
    </source>
</reference>
<protein>
    <submittedName>
        <fullName evidence="2">Uncharacterized protein</fullName>
    </submittedName>
</protein>
<gene>
    <name evidence="2" type="ORF">KP509_17G040400</name>
</gene>
<evidence type="ECO:0000313" key="3">
    <source>
        <dbReference type="Proteomes" id="UP000825935"/>
    </source>
</evidence>
<keyword evidence="3" id="KW-1185">Reference proteome</keyword>
<sequence>MDPVYIPVAFLSCLSILILGMMPAYSLNTGSQVGVWSSAHATFYGGSNAFRTMGKFDNLRCECSSCLHAL</sequence>
<proteinExistence type="predicted"/>
<keyword evidence="1" id="KW-0732">Signal</keyword>
<organism evidence="2 3">
    <name type="scientific">Ceratopteris richardii</name>
    <name type="common">Triangle waterfern</name>
    <dbReference type="NCBI Taxonomy" id="49495"/>
    <lineage>
        <taxon>Eukaryota</taxon>
        <taxon>Viridiplantae</taxon>
        <taxon>Streptophyta</taxon>
        <taxon>Embryophyta</taxon>
        <taxon>Tracheophyta</taxon>
        <taxon>Polypodiopsida</taxon>
        <taxon>Polypodiidae</taxon>
        <taxon>Polypodiales</taxon>
        <taxon>Pteridineae</taxon>
        <taxon>Pteridaceae</taxon>
        <taxon>Parkerioideae</taxon>
        <taxon>Ceratopteris</taxon>
    </lineage>
</organism>
<comment type="caution">
    <text evidence="2">The sequence shown here is derived from an EMBL/GenBank/DDBJ whole genome shotgun (WGS) entry which is preliminary data.</text>
</comment>
<dbReference type="EMBL" id="CM035422">
    <property type="protein sequence ID" value="KAH7373153.1"/>
    <property type="molecule type" value="Genomic_DNA"/>
</dbReference>
<dbReference type="AlphaFoldDB" id="A0A8T2SV85"/>